<dbReference type="SUPFAM" id="SSF110581">
    <property type="entry name" value="Indigoidine synthase A-like"/>
    <property type="match status" value="1"/>
</dbReference>
<feature type="active site" description="Proton donor" evidence="6">
    <location>
        <position position="25"/>
    </location>
</feature>
<reference evidence="7 8" key="1">
    <citation type="submission" date="2018-07" db="EMBL/GenBank/DDBJ databases">
        <title>Genomic Encyclopedia of Type Strains, Phase III (KMG-III): the genomes of soil and plant-associated and newly described type strains.</title>
        <authorList>
            <person name="Whitman W."/>
        </authorList>
    </citation>
    <scope>NUCLEOTIDE SEQUENCE [LARGE SCALE GENOMIC DNA]</scope>
    <source>
        <strain evidence="7 8">CECT 8488</strain>
    </source>
</reference>
<dbReference type="HAMAP" id="MF_01876">
    <property type="entry name" value="PsiMP_glycosidase"/>
    <property type="match status" value="1"/>
</dbReference>
<accession>A0A3D9HHS9</accession>
<comment type="subunit">
    <text evidence="6">Homotrimer.</text>
</comment>
<comment type="similarity">
    <text evidence="6">Belongs to the pseudouridine-5'-phosphate glycosidase family.</text>
</comment>
<keyword evidence="2 6" id="KW-0378">Hydrolase</keyword>
<keyword evidence="8" id="KW-1185">Reference proteome</keyword>
<evidence type="ECO:0000313" key="7">
    <source>
        <dbReference type="EMBL" id="RED49092.1"/>
    </source>
</evidence>
<keyword evidence="5 6" id="KW-0326">Glycosidase</keyword>
<dbReference type="AlphaFoldDB" id="A0A3D9HHS9"/>
<evidence type="ECO:0000256" key="4">
    <source>
        <dbReference type="ARBA" id="ARBA00023239"/>
    </source>
</evidence>
<dbReference type="EC" id="4.2.1.70" evidence="6"/>
<comment type="catalytic activity">
    <reaction evidence="6">
        <text>D-ribose 5-phosphate + uracil = psi-UMP + H2O</text>
        <dbReference type="Rhea" id="RHEA:18337"/>
        <dbReference type="ChEBI" id="CHEBI:15377"/>
        <dbReference type="ChEBI" id="CHEBI:17568"/>
        <dbReference type="ChEBI" id="CHEBI:58380"/>
        <dbReference type="ChEBI" id="CHEBI:78346"/>
        <dbReference type="EC" id="4.2.1.70"/>
    </reaction>
</comment>
<dbReference type="RefSeq" id="WP_115937299.1">
    <property type="nucleotide sequence ID" value="NZ_QRDW01000006.1"/>
</dbReference>
<protein>
    <recommendedName>
        <fullName evidence="6">Pseudouridine-5'-phosphate glycosidase</fullName>
        <shortName evidence="6">PsiMP glycosidase</shortName>
        <ecNumber evidence="6">4.2.1.70</ecNumber>
    </recommendedName>
</protein>
<dbReference type="Pfam" id="PF04227">
    <property type="entry name" value="Indigoidine_A"/>
    <property type="match status" value="1"/>
</dbReference>
<feature type="binding site" evidence="6">
    <location>
        <begin position="146"/>
        <end position="148"/>
    </location>
    <ligand>
        <name>substrate</name>
    </ligand>
</feature>
<dbReference type="GO" id="GO:0046113">
    <property type="term" value="P:nucleobase catabolic process"/>
    <property type="evidence" value="ECO:0007669"/>
    <property type="project" value="UniProtKB-UniRule"/>
</dbReference>
<dbReference type="GO" id="GO:0004730">
    <property type="term" value="F:pseudouridylate synthase activity"/>
    <property type="evidence" value="ECO:0007669"/>
    <property type="project" value="UniProtKB-UniRule"/>
</dbReference>
<feature type="active site" description="Nucleophile" evidence="6">
    <location>
        <position position="165"/>
    </location>
</feature>
<name>A0A3D9HHS9_9PROT</name>
<keyword evidence="1 6" id="KW-0479">Metal-binding</keyword>
<keyword evidence="3 6" id="KW-0464">Manganese</keyword>
<dbReference type="OrthoDB" id="9805870at2"/>
<sequence>MTIELEMSPEVAEALRHGKPVVALESTIISHGLPWPANLDLARDLENIIRENGAVPATVGVFNGRITVGLNDEQITEFARAGDPKQDVKVTKISRRDLATVVALKQHGATTVATTMIIAAMAGIRVFATGGIGGVHRGAETSMDISADLRELAATPVAVVCSGAKSILDLPKTLEYLETHGVPVLGYGVEEFPAFHSRESGLYVDQKLTGAEEVAAILQVREELGLIGGEIIANPIPEEAAIEKAVIDGWIEDALKAADADGVIGKKVTPYLLSKLAELSGGKSIDANLALVKNNARVAAHIAREFAKG</sequence>
<organism evidence="7 8">
    <name type="scientific">Aestuariispira insulae</name>
    <dbReference type="NCBI Taxonomy" id="1461337"/>
    <lineage>
        <taxon>Bacteria</taxon>
        <taxon>Pseudomonadati</taxon>
        <taxon>Pseudomonadota</taxon>
        <taxon>Alphaproteobacteria</taxon>
        <taxon>Rhodospirillales</taxon>
        <taxon>Kiloniellaceae</taxon>
        <taxon>Aestuariispira</taxon>
    </lineage>
</organism>
<gene>
    <name evidence="6" type="primary">psuG</name>
    <name evidence="7" type="ORF">DFP90_10669</name>
</gene>
<dbReference type="EMBL" id="QRDW01000006">
    <property type="protein sequence ID" value="RED49092.1"/>
    <property type="molecule type" value="Genomic_DNA"/>
</dbReference>
<dbReference type="Proteomes" id="UP000256845">
    <property type="component" value="Unassembled WGS sequence"/>
</dbReference>
<comment type="cofactor">
    <cofactor evidence="6">
        <name>Mn(2+)</name>
        <dbReference type="ChEBI" id="CHEBI:29035"/>
    </cofactor>
    <text evidence="6">Binds 1 Mn(2+) ion per subunit.</text>
</comment>
<evidence type="ECO:0000256" key="1">
    <source>
        <dbReference type="ARBA" id="ARBA00022723"/>
    </source>
</evidence>
<evidence type="ECO:0000256" key="5">
    <source>
        <dbReference type="ARBA" id="ARBA00023295"/>
    </source>
</evidence>
<keyword evidence="4 6" id="KW-0456">Lyase</keyword>
<comment type="function">
    <text evidence="6">Catalyzes the reversible cleavage of pseudouridine 5'-phosphate (PsiMP) to ribose 5-phosphate and uracil. Functions biologically in the cleavage direction, as part of a pseudouridine degradation pathway.</text>
</comment>
<evidence type="ECO:0000256" key="3">
    <source>
        <dbReference type="ARBA" id="ARBA00023211"/>
    </source>
</evidence>
<dbReference type="GO" id="GO:0005737">
    <property type="term" value="C:cytoplasm"/>
    <property type="evidence" value="ECO:0007669"/>
    <property type="project" value="TreeGrafter"/>
</dbReference>
<feature type="binding site" evidence="6">
    <location>
        <position position="112"/>
    </location>
    <ligand>
        <name>substrate</name>
    </ligand>
</feature>
<dbReference type="InterPro" id="IPR022830">
    <property type="entry name" value="Indigdn_synthA-like"/>
</dbReference>
<dbReference type="InterPro" id="IPR007342">
    <property type="entry name" value="PsuG"/>
</dbReference>
<dbReference type="PANTHER" id="PTHR42909">
    <property type="entry name" value="ZGC:136858"/>
    <property type="match status" value="1"/>
</dbReference>
<dbReference type="PANTHER" id="PTHR42909:SF1">
    <property type="entry name" value="CARBOHYDRATE KINASE PFKB DOMAIN-CONTAINING PROTEIN"/>
    <property type="match status" value="1"/>
</dbReference>
<dbReference type="GO" id="GO:0046872">
    <property type="term" value="F:metal ion binding"/>
    <property type="evidence" value="ECO:0007669"/>
    <property type="project" value="UniProtKB-KW"/>
</dbReference>
<proteinExistence type="inferred from homology"/>
<comment type="caution">
    <text evidence="7">The sequence shown here is derived from an EMBL/GenBank/DDBJ whole genome shotgun (WGS) entry which is preliminary data.</text>
</comment>
<evidence type="ECO:0000313" key="8">
    <source>
        <dbReference type="Proteomes" id="UP000256845"/>
    </source>
</evidence>
<evidence type="ECO:0000256" key="2">
    <source>
        <dbReference type="ARBA" id="ARBA00022801"/>
    </source>
</evidence>
<dbReference type="GO" id="GO:0016798">
    <property type="term" value="F:hydrolase activity, acting on glycosyl bonds"/>
    <property type="evidence" value="ECO:0007669"/>
    <property type="project" value="UniProtKB-KW"/>
</dbReference>
<feature type="binding site" evidence="6">
    <location>
        <position position="144"/>
    </location>
    <ligand>
        <name>Mn(2+)</name>
        <dbReference type="ChEBI" id="CHEBI:29035"/>
    </ligand>
</feature>
<feature type="binding site" evidence="6">
    <location>
        <position position="92"/>
    </location>
    <ligand>
        <name>substrate</name>
    </ligand>
</feature>
<evidence type="ECO:0000256" key="6">
    <source>
        <dbReference type="HAMAP-Rule" id="MF_01876"/>
    </source>
</evidence>
<dbReference type="Gene3D" id="3.40.1790.10">
    <property type="entry name" value="Indigoidine synthase domain"/>
    <property type="match status" value="1"/>
</dbReference>